<protein>
    <submittedName>
        <fullName evidence="2">Uncharacterized protein</fullName>
    </submittedName>
</protein>
<dbReference type="EMBL" id="JABBWD010000087">
    <property type="protein sequence ID" value="KAG1767356.1"/>
    <property type="molecule type" value="Genomic_DNA"/>
</dbReference>
<keyword evidence="3" id="KW-1185">Reference proteome</keyword>
<keyword evidence="1" id="KW-1133">Transmembrane helix</keyword>
<accession>A0A9P6ZI88</accession>
<name>A0A9P6ZI88_9AGAM</name>
<organism evidence="2 3">
    <name type="scientific">Suillus placidus</name>
    <dbReference type="NCBI Taxonomy" id="48579"/>
    <lineage>
        <taxon>Eukaryota</taxon>
        <taxon>Fungi</taxon>
        <taxon>Dikarya</taxon>
        <taxon>Basidiomycota</taxon>
        <taxon>Agaricomycotina</taxon>
        <taxon>Agaricomycetes</taxon>
        <taxon>Agaricomycetidae</taxon>
        <taxon>Boletales</taxon>
        <taxon>Suillineae</taxon>
        <taxon>Suillaceae</taxon>
        <taxon>Suillus</taxon>
    </lineage>
</organism>
<feature type="transmembrane region" description="Helical" evidence="1">
    <location>
        <begin position="58"/>
        <end position="77"/>
    </location>
</feature>
<feature type="transmembrane region" description="Helical" evidence="1">
    <location>
        <begin position="7"/>
        <end position="30"/>
    </location>
</feature>
<dbReference type="Proteomes" id="UP000714275">
    <property type="component" value="Unassembled WGS sequence"/>
</dbReference>
<comment type="caution">
    <text evidence="2">The sequence shown here is derived from an EMBL/GenBank/DDBJ whole genome shotgun (WGS) entry which is preliminary data.</text>
</comment>
<reference evidence="2" key="1">
    <citation type="journal article" date="2020" name="New Phytol.">
        <title>Comparative genomics reveals dynamic genome evolution in host specialist ectomycorrhizal fungi.</title>
        <authorList>
            <person name="Lofgren L.A."/>
            <person name="Nguyen N.H."/>
            <person name="Vilgalys R."/>
            <person name="Ruytinx J."/>
            <person name="Liao H.L."/>
            <person name="Branco S."/>
            <person name="Kuo A."/>
            <person name="LaButti K."/>
            <person name="Lipzen A."/>
            <person name="Andreopoulos W."/>
            <person name="Pangilinan J."/>
            <person name="Riley R."/>
            <person name="Hundley H."/>
            <person name="Na H."/>
            <person name="Barry K."/>
            <person name="Grigoriev I.V."/>
            <person name="Stajich J.E."/>
            <person name="Kennedy P.G."/>
        </authorList>
    </citation>
    <scope>NUCLEOTIDE SEQUENCE</scope>
    <source>
        <strain evidence="2">DOB743</strain>
    </source>
</reference>
<evidence type="ECO:0000313" key="2">
    <source>
        <dbReference type="EMBL" id="KAG1767356.1"/>
    </source>
</evidence>
<gene>
    <name evidence="2" type="ORF">EV702DRAFT_753928</name>
</gene>
<dbReference type="OrthoDB" id="10517734at2759"/>
<sequence>MRFCDYRIYLFSTFSSSLTGLILLLSPTFVLNTLHSHPQRNVSSKGNDAEMIEQLTDLFYGAWHVHCTIALYLQFWARIYKCRSW</sequence>
<keyword evidence="1" id="KW-0812">Transmembrane</keyword>
<evidence type="ECO:0000256" key="1">
    <source>
        <dbReference type="SAM" id="Phobius"/>
    </source>
</evidence>
<keyword evidence="1" id="KW-0472">Membrane</keyword>
<proteinExistence type="predicted"/>
<dbReference type="AlphaFoldDB" id="A0A9P6ZI88"/>
<evidence type="ECO:0000313" key="3">
    <source>
        <dbReference type="Proteomes" id="UP000714275"/>
    </source>
</evidence>